<accession>A0A1Y2I0W9</accession>
<keyword evidence="3" id="KW-1185">Reference proteome</keyword>
<name>A0A1Y2I0W9_9FUNG</name>
<dbReference type="Proteomes" id="UP000193411">
    <property type="component" value="Unassembled WGS sequence"/>
</dbReference>
<dbReference type="EMBL" id="MCFL01000003">
    <property type="protein sequence ID" value="ORZ40495.1"/>
    <property type="molecule type" value="Genomic_DNA"/>
</dbReference>
<proteinExistence type="predicted"/>
<sequence>MVRPVHVLCAVDCQRPNAPSDPTSTTQPPQKTTETHQCNKPGCICRHASFQAYVRATRHPNMTAKQCRYAIYRHAADLLGYTARQPLPDCVLSVIRAEFPEPDSQYVGYRPA</sequence>
<evidence type="ECO:0000313" key="3">
    <source>
        <dbReference type="Proteomes" id="UP000193411"/>
    </source>
</evidence>
<comment type="caution">
    <text evidence="2">The sequence shown here is derived from an EMBL/GenBank/DDBJ whole genome shotgun (WGS) entry which is preliminary data.</text>
</comment>
<organism evidence="2 3">
    <name type="scientific">Catenaria anguillulae PL171</name>
    <dbReference type="NCBI Taxonomy" id="765915"/>
    <lineage>
        <taxon>Eukaryota</taxon>
        <taxon>Fungi</taxon>
        <taxon>Fungi incertae sedis</taxon>
        <taxon>Blastocladiomycota</taxon>
        <taxon>Blastocladiomycetes</taxon>
        <taxon>Blastocladiales</taxon>
        <taxon>Catenariaceae</taxon>
        <taxon>Catenaria</taxon>
    </lineage>
</organism>
<dbReference type="AlphaFoldDB" id="A0A1Y2I0W9"/>
<gene>
    <name evidence="2" type="ORF">BCR44DRAFT_359972</name>
</gene>
<evidence type="ECO:0000313" key="2">
    <source>
        <dbReference type="EMBL" id="ORZ40495.1"/>
    </source>
</evidence>
<dbReference type="OrthoDB" id="9898867at2759"/>
<feature type="region of interest" description="Disordered" evidence="1">
    <location>
        <begin position="14"/>
        <end position="37"/>
    </location>
</feature>
<protein>
    <submittedName>
        <fullName evidence="2">Uncharacterized protein</fullName>
    </submittedName>
</protein>
<feature type="compositionally biased region" description="Low complexity" evidence="1">
    <location>
        <begin position="22"/>
        <end position="36"/>
    </location>
</feature>
<reference evidence="2 3" key="1">
    <citation type="submission" date="2016-07" db="EMBL/GenBank/DDBJ databases">
        <title>Pervasive Adenine N6-methylation of Active Genes in Fungi.</title>
        <authorList>
            <consortium name="DOE Joint Genome Institute"/>
            <person name="Mondo S.J."/>
            <person name="Dannebaum R.O."/>
            <person name="Kuo R.C."/>
            <person name="Labutti K."/>
            <person name="Haridas S."/>
            <person name="Kuo A."/>
            <person name="Salamov A."/>
            <person name="Ahrendt S.R."/>
            <person name="Lipzen A."/>
            <person name="Sullivan W."/>
            <person name="Andreopoulos W.B."/>
            <person name="Clum A."/>
            <person name="Lindquist E."/>
            <person name="Daum C."/>
            <person name="Ramamoorthy G.K."/>
            <person name="Gryganskyi A."/>
            <person name="Culley D."/>
            <person name="Magnuson J.K."/>
            <person name="James T.Y."/>
            <person name="O'Malley M.A."/>
            <person name="Stajich J.E."/>
            <person name="Spatafora J.W."/>
            <person name="Visel A."/>
            <person name="Grigoriev I.V."/>
        </authorList>
    </citation>
    <scope>NUCLEOTIDE SEQUENCE [LARGE SCALE GENOMIC DNA]</scope>
    <source>
        <strain evidence="2 3">PL171</strain>
    </source>
</reference>
<evidence type="ECO:0000256" key="1">
    <source>
        <dbReference type="SAM" id="MobiDB-lite"/>
    </source>
</evidence>